<dbReference type="EMBL" id="UINC01044469">
    <property type="protein sequence ID" value="SVB49983.1"/>
    <property type="molecule type" value="Genomic_DNA"/>
</dbReference>
<dbReference type="AlphaFoldDB" id="A0A382EJ79"/>
<proteinExistence type="predicted"/>
<evidence type="ECO:0000313" key="2">
    <source>
        <dbReference type="EMBL" id="SVB49983.1"/>
    </source>
</evidence>
<feature type="non-terminal residue" evidence="2">
    <location>
        <position position="1"/>
    </location>
</feature>
<organism evidence="2">
    <name type="scientific">marine metagenome</name>
    <dbReference type="NCBI Taxonomy" id="408172"/>
    <lineage>
        <taxon>unclassified sequences</taxon>
        <taxon>metagenomes</taxon>
        <taxon>ecological metagenomes</taxon>
    </lineage>
</organism>
<accession>A0A382EJ79</accession>
<name>A0A382EJ79_9ZZZZ</name>
<sequence>LNEKSIQTNYTNVKTNTTQTDTVSETLSNELIVLHNDIVPNVPCNTPITINHIQNELNNLNSQTPSTEFHTIDSINLGTPPVEKLVKHTSSSDSSSDSSENENYTTLVNHKRKRRKRPVRSRALCVIDTSSSDSEDETVQHTWNECIMEILDECPKTIQKIGNIMSMRFPSKMTGNTPYDSLNERCQSLVKDGRAQRMKSENNIFKYFV</sequence>
<evidence type="ECO:0000256" key="1">
    <source>
        <dbReference type="SAM" id="MobiDB-lite"/>
    </source>
</evidence>
<feature type="region of interest" description="Disordered" evidence="1">
    <location>
        <begin position="85"/>
        <end position="115"/>
    </location>
</feature>
<reference evidence="2" key="1">
    <citation type="submission" date="2018-05" db="EMBL/GenBank/DDBJ databases">
        <authorList>
            <person name="Lanie J.A."/>
            <person name="Ng W.-L."/>
            <person name="Kazmierczak K.M."/>
            <person name="Andrzejewski T.M."/>
            <person name="Davidsen T.M."/>
            <person name="Wayne K.J."/>
            <person name="Tettelin H."/>
            <person name="Glass J.I."/>
            <person name="Rusch D."/>
            <person name="Podicherti R."/>
            <person name="Tsui H.-C.T."/>
            <person name="Winkler M.E."/>
        </authorList>
    </citation>
    <scope>NUCLEOTIDE SEQUENCE</scope>
</reference>
<protein>
    <submittedName>
        <fullName evidence="2">Uncharacterized protein</fullName>
    </submittedName>
</protein>
<gene>
    <name evidence="2" type="ORF">METZ01_LOCUS202837</name>
</gene>